<dbReference type="FunFam" id="3.20.20.80:FF:000050">
    <property type="entry name" value="Beta-mannosidase B"/>
    <property type="match status" value="1"/>
</dbReference>
<evidence type="ECO:0000259" key="13">
    <source>
        <dbReference type="Pfam" id="PF17786"/>
    </source>
</evidence>
<keyword evidence="6" id="KW-0326">Glycosidase</keyword>
<evidence type="ECO:0000256" key="8">
    <source>
        <dbReference type="ARBA" id="ARBA00038429"/>
    </source>
</evidence>
<dbReference type="PANTHER" id="PTHR43730">
    <property type="entry name" value="BETA-MANNOSIDASE"/>
    <property type="match status" value="1"/>
</dbReference>
<gene>
    <name evidence="15" type="ORF">N0V87_009479</name>
</gene>
<dbReference type="Pfam" id="PF00703">
    <property type="entry name" value="Glyco_hydro_2"/>
    <property type="match status" value="1"/>
</dbReference>
<dbReference type="SUPFAM" id="SSF49303">
    <property type="entry name" value="beta-Galactosidase/glucuronidase domain"/>
    <property type="match status" value="1"/>
</dbReference>
<feature type="domain" description="Beta-mannosidase-like galactose-binding" evidence="14">
    <location>
        <begin position="339"/>
        <end position="513"/>
    </location>
</feature>
<evidence type="ECO:0000256" key="10">
    <source>
        <dbReference type="ARBA" id="ARBA00041614"/>
    </source>
</evidence>
<dbReference type="FunFam" id="2.60.40.10:FF:001725">
    <property type="entry name" value="Exo-beta-D-glucosaminidase"/>
    <property type="match status" value="1"/>
</dbReference>
<evidence type="ECO:0000313" key="15">
    <source>
        <dbReference type="EMBL" id="KAJ4331064.1"/>
    </source>
</evidence>
<reference evidence="15" key="1">
    <citation type="submission" date="2022-10" db="EMBL/GenBank/DDBJ databases">
        <title>Tapping the CABI collections for fungal endophytes: first genome assemblies for Collariella, Neodidymelliopsis, Ascochyta clinopodiicola, Didymella pomorum, Didymosphaeria variabile, Neocosmospora piperis and Neocucurbitaria cava.</title>
        <authorList>
            <person name="Hill R."/>
        </authorList>
    </citation>
    <scope>NUCLEOTIDE SEQUENCE</scope>
    <source>
        <strain evidence="15">IMI 360193</strain>
    </source>
</reference>
<dbReference type="GO" id="GO:0000272">
    <property type="term" value="P:polysaccharide catabolic process"/>
    <property type="evidence" value="ECO:0007669"/>
    <property type="project" value="UniProtKB-KW"/>
</dbReference>
<dbReference type="InterPro" id="IPR017853">
    <property type="entry name" value="GH"/>
</dbReference>
<dbReference type="InterPro" id="IPR041447">
    <property type="entry name" value="Mannosidase_ig"/>
</dbReference>
<proteinExistence type="inferred from homology"/>
<protein>
    <recommendedName>
        <fullName evidence="9">Beta-mannosidase B</fullName>
        <ecNumber evidence="3">3.2.1.25</ecNumber>
    </recommendedName>
    <alternativeName>
        <fullName evidence="10">Mannanase B</fullName>
    </alternativeName>
</protein>
<dbReference type="AlphaFoldDB" id="A0A9W8WRK0"/>
<organism evidence="15 16">
    <name type="scientific">Didymella glomerata</name>
    <dbReference type="NCBI Taxonomy" id="749621"/>
    <lineage>
        <taxon>Eukaryota</taxon>
        <taxon>Fungi</taxon>
        <taxon>Dikarya</taxon>
        <taxon>Ascomycota</taxon>
        <taxon>Pezizomycotina</taxon>
        <taxon>Dothideomycetes</taxon>
        <taxon>Pleosporomycetidae</taxon>
        <taxon>Pleosporales</taxon>
        <taxon>Pleosporineae</taxon>
        <taxon>Didymellaceae</taxon>
        <taxon>Didymella</taxon>
    </lineage>
</organism>
<evidence type="ECO:0000256" key="3">
    <source>
        <dbReference type="ARBA" id="ARBA00012754"/>
    </source>
</evidence>
<dbReference type="OrthoDB" id="2866996at2759"/>
<evidence type="ECO:0000256" key="4">
    <source>
        <dbReference type="ARBA" id="ARBA00022801"/>
    </source>
</evidence>
<evidence type="ECO:0000259" key="12">
    <source>
        <dbReference type="Pfam" id="PF00703"/>
    </source>
</evidence>
<dbReference type="GO" id="GO:0006516">
    <property type="term" value="P:glycoprotein catabolic process"/>
    <property type="evidence" value="ECO:0007669"/>
    <property type="project" value="TreeGrafter"/>
</dbReference>
<dbReference type="Gene3D" id="2.60.120.260">
    <property type="entry name" value="Galactose-binding domain-like"/>
    <property type="match status" value="1"/>
</dbReference>
<keyword evidence="16" id="KW-1185">Reference proteome</keyword>
<evidence type="ECO:0000259" key="14">
    <source>
        <dbReference type="Pfam" id="PF22666"/>
    </source>
</evidence>
<feature type="compositionally biased region" description="Polar residues" evidence="11">
    <location>
        <begin position="33"/>
        <end position="42"/>
    </location>
</feature>
<evidence type="ECO:0000256" key="2">
    <source>
        <dbReference type="ARBA" id="ARBA00004740"/>
    </source>
</evidence>
<keyword evidence="5" id="KW-0119">Carbohydrate metabolism</keyword>
<dbReference type="SUPFAM" id="SSF49785">
    <property type="entry name" value="Galactose-binding domain-like"/>
    <property type="match status" value="1"/>
</dbReference>
<dbReference type="PRINTS" id="PR00347">
    <property type="entry name" value="THAUMATIN"/>
</dbReference>
<feature type="domain" description="Mannosidase Ig/CBM-like" evidence="13">
    <location>
        <begin position="1003"/>
        <end position="1090"/>
    </location>
</feature>
<dbReference type="Pfam" id="PF22666">
    <property type="entry name" value="Glyco_hydro_2_N2"/>
    <property type="match status" value="1"/>
</dbReference>
<evidence type="ECO:0000313" key="16">
    <source>
        <dbReference type="Proteomes" id="UP001140562"/>
    </source>
</evidence>
<comment type="pathway">
    <text evidence="2">Glycan metabolism; N-glycan degradation.</text>
</comment>
<keyword evidence="4" id="KW-0378">Hydrolase</keyword>
<keyword evidence="7" id="KW-0624">Polysaccharide degradation</keyword>
<dbReference type="Gene3D" id="3.20.20.80">
    <property type="entry name" value="Glycosidases"/>
    <property type="match status" value="1"/>
</dbReference>
<dbReference type="EC" id="3.2.1.25" evidence="3"/>
<dbReference type="Pfam" id="PF17786">
    <property type="entry name" value="Mannosidase_ig"/>
    <property type="match status" value="1"/>
</dbReference>
<evidence type="ECO:0000256" key="1">
    <source>
        <dbReference type="ARBA" id="ARBA00000829"/>
    </source>
</evidence>
<accession>A0A9W8WRK0</accession>
<dbReference type="SMART" id="SM00205">
    <property type="entry name" value="THN"/>
    <property type="match status" value="1"/>
</dbReference>
<dbReference type="GO" id="GO:0004567">
    <property type="term" value="F:beta-mannosidase activity"/>
    <property type="evidence" value="ECO:0007669"/>
    <property type="project" value="UniProtKB-EC"/>
</dbReference>
<dbReference type="EMBL" id="JAPEUV010000164">
    <property type="protein sequence ID" value="KAJ4331064.1"/>
    <property type="molecule type" value="Genomic_DNA"/>
</dbReference>
<dbReference type="CDD" id="cd09215">
    <property type="entry name" value="Thaumatin-like"/>
    <property type="match status" value="1"/>
</dbReference>
<dbReference type="SUPFAM" id="SSF49870">
    <property type="entry name" value="Osmotin, thaumatin-like protein"/>
    <property type="match status" value="1"/>
</dbReference>
<dbReference type="PANTHER" id="PTHR43730:SF1">
    <property type="entry name" value="BETA-MANNOSIDASE"/>
    <property type="match status" value="1"/>
</dbReference>
<evidence type="ECO:0000256" key="6">
    <source>
        <dbReference type="ARBA" id="ARBA00023295"/>
    </source>
</evidence>
<dbReference type="Proteomes" id="UP001140562">
    <property type="component" value="Unassembled WGS sequence"/>
</dbReference>
<dbReference type="InterPro" id="IPR036156">
    <property type="entry name" value="Beta-gal/glucu_dom_sf"/>
</dbReference>
<comment type="caution">
    <text evidence="15">The sequence shown here is derived from an EMBL/GenBank/DDBJ whole genome shotgun (WGS) entry which is preliminary data.</text>
</comment>
<evidence type="ECO:0000256" key="9">
    <source>
        <dbReference type="ARBA" id="ARBA00041069"/>
    </source>
</evidence>
<dbReference type="PROSITE" id="PS51367">
    <property type="entry name" value="THAUMATIN_2"/>
    <property type="match status" value="1"/>
</dbReference>
<dbReference type="InterPro" id="IPR001938">
    <property type="entry name" value="Thaumatin"/>
</dbReference>
<dbReference type="Pfam" id="PF00314">
    <property type="entry name" value="Thaumatin"/>
    <property type="match status" value="1"/>
</dbReference>
<dbReference type="Gene3D" id="2.60.110.10">
    <property type="entry name" value="Thaumatin"/>
    <property type="match status" value="1"/>
</dbReference>
<feature type="domain" description="Glycoside hydrolase family 2 immunoglobulin-like beta-sandwich" evidence="12">
    <location>
        <begin position="522"/>
        <end position="625"/>
    </location>
</feature>
<comment type="catalytic activity">
    <reaction evidence="1">
        <text>Hydrolysis of terminal, non-reducing beta-D-mannose residues in beta-D-mannosides.</text>
        <dbReference type="EC" id="3.2.1.25"/>
    </reaction>
</comment>
<comment type="similarity">
    <text evidence="8">Belongs to the glycosyl hydrolase 2 family. Beta-mannosidase B subfamily.</text>
</comment>
<sequence length="1163" mass="131787">MSQKAPRKLNRRKLDITPLLVTNNCPDDIWPGISTQSGNGPRTTGFKLSPGETKNQTVSEDWQGRVWGRTNCTFNSDGTGPASGSGKACYSGDCNGMLNCQVGGDVPVSLAEFTLDAGDGHTYYDISLVDGYNLPIAMVLQPLENVTLDDIPPNLTNPSCQGTRDLLASQGYDPYPEHPDFLRTNTSYPLPWEAKVDRKKVDRWCPWDLQQTPPDKPGDGVYPYPDDNIERPSFNPCFSACAKNNKPEDCCTGQYNSASKCSPGDYSKNVKEICPDAYSYAFDDQTSTFIIPSGAGFEVVFCPGARSTNILATSMAEMQQLSQQGKAQVLTAHRLTDGWSFKQADDTAKDAWLSVKTVPTNVHLDLMEHGKIPDPFLGFNELKAEWVADKVWTYKVALPKIEEARHSTVHVLAFDGLDTFATVKLNGKVILESDNMFIPHRVEITKDLKPRAENTLEIDFKSARLEAIKIREAHPEHTWVGFNGDMSRLAVRKAQYHWGWDWGPILNTCGPWREVRLETYQARVEDVRVDYKLDDGLKSVQGTISAVVEGSSAKSVTFKVQDGDKQVFKETAKVNDGFAKVEFHVNNPKLWYPHGYGEQPLYQVTATVSADEVDLHSITRRTGFRKGELVQQPDKIGKTFFLRINDVDVFCGGSDWIPADNFTPRITEDKYRKWLEMMVDGYQVMIRVWGGGIWEEDIFYELCDELGILVWQDFMFGCGNYPAFPEILKSIKEECISNVARLRHHPALVIYAGNNEDYQVQESFGLTYNYEDKDPDNWLKTDFPARYIYEKILPEAVAAESPHIPYHPGSPWGDGLKTSDTTVGDMHQWNVWHGTQEKYQIFDTLGGRFNSEFGMEAFPHIDTIRYFCTDPTQLFPQSHMIDFHNKADGHERRIATYLVENFRTKTDLEAFIHLTQLSQAEALMYGYRGWRRQWGQERFCGGALVWQLNDCWPVTSWSIVDYFQRKKPAYYAMRRVLAPIAVAVKRAHFDWSVVHARVPPKSDFELWVACQYEKEIKATVELRFISIKTGKEIKDKIVKEDVTLVQNGTTDILSGMIDNVNEEPHVLAARIWVDGEVVSRDVDWPQPLKYLDFEDRGLQVIPQGNTILVKANKPTKGLVFEERSGVLVHDSAIDVVPGDEQVINVRGLGKQDEALKWRYLGQD</sequence>
<feature type="region of interest" description="Disordered" evidence="11">
    <location>
        <begin position="30"/>
        <end position="58"/>
    </location>
</feature>
<evidence type="ECO:0000256" key="11">
    <source>
        <dbReference type="SAM" id="MobiDB-lite"/>
    </source>
</evidence>
<name>A0A9W8WRK0_9PLEO</name>
<evidence type="ECO:0000256" key="5">
    <source>
        <dbReference type="ARBA" id="ARBA00023277"/>
    </source>
</evidence>
<dbReference type="InterPro" id="IPR013783">
    <property type="entry name" value="Ig-like_fold"/>
</dbReference>
<dbReference type="InterPro" id="IPR008979">
    <property type="entry name" value="Galactose-bd-like_sf"/>
</dbReference>
<dbReference type="InterPro" id="IPR037176">
    <property type="entry name" value="Osmotin/thaumatin-like_sf"/>
</dbReference>
<dbReference type="FunFam" id="2.60.120.260:FF:000118">
    <property type="entry name" value="Beta-mannosidase B"/>
    <property type="match status" value="1"/>
</dbReference>
<dbReference type="InterPro" id="IPR054593">
    <property type="entry name" value="Beta-mannosidase-like_N2"/>
</dbReference>
<evidence type="ECO:0000256" key="7">
    <source>
        <dbReference type="ARBA" id="ARBA00023326"/>
    </source>
</evidence>
<dbReference type="InterPro" id="IPR006102">
    <property type="entry name" value="Ig-like_GH2"/>
</dbReference>
<dbReference type="SUPFAM" id="SSF51445">
    <property type="entry name" value="(Trans)glycosidases"/>
    <property type="match status" value="1"/>
</dbReference>
<dbReference type="Gene3D" id="2.60.40.10">
    <property type="entry name" value="Immunoglobulins"/>
    <property type="match status" value="1"/>
</dbReference>
<dbReference type="InterPro" id="IPR050887">
    <property type="entry name" value="Beta-mannosidase_GH2"/>
</dbReference>